<dbReference type="AlphaFoldDB" id="A0A1X7KM47"/>
<keyword evidence="3" id="KW-1185">Reference proteome</keyword>
<dbReference type="Proteomes" id="UP000193804">
    <property type="component" value="Unassembled WGS sequence"/>
</dbReference>
<gene>
    <name evidence="2" type="ORF">SAMN05661096_02876</name>
</gene>
<dbReference type="EMBL" id="FXAW01000006">
    <property type="protein sequence ID" value="SMG42239.1"/>
    <property type="molecule type" value="Genomic_DNA"/>
</dbReference>
<dbReference type="Pfam" id="PF13847">
    <property type="entry name" value="Methyltransf_31"/>
    <property type="match status" value="1"/>
</dbReference>
<evidence type="ECO:0000259" key="1">
    <source>
        <dbReference type="Pfam" id="PF13847"/>
    </source>
</evidence>
<reference evidence="3" key="1">
    <citation type="submission" date="2017-04" db="EMBL/GenBank/DDBJ databases">
        <authorList>
            <person name="Varghese N."/>
            <person name="Submissions S."/>
        </authorList>
    </citation>
    <scope>NUCLEOTIDE SEQUENCE [LARGE SCALE GENOMIC DNA]</scope>
    <source>
        <strain evidence="3">DSM 4125</strain>
    </source>
</reference>
<dbReference type="Gene3D" id="3.40.50.150">
    <property type="entry name" value="Vaccinia Virus protein VP39"/>
    <property type="match status" value="1"/>
</dbReference>
<evidence type="ECO:0000313" key="3">
    <source>
        <dbReference type="Proteomes" id="UP000193804"/>
    </source>
</evidence>
<accession>A0A1X7KM47</accession>
<feature type="domain" description="Methyltransferase" evidence="1">
    <location>
        <begin position="62"/>
        <end position="180"/>
    </location>
</feature>
<dbReference type="GO" id="GO:0008168">
    <property type="term" value="F:methyltransferase activity"/>
    <property type="evidence" value="ECO:0007669"/>
    <property type="project" value="UniProtKB-KW"/>
</dbReference>
<dbReference type="RefSeq" id="WP_085518038.1">
    <property type="nucleotide sequence ID" value="NZ_FXAW01000006.1"/>
</dbReference>
<dbReference type="InterPro" id="IPR029063">
    <property type="entry name" value="SAM-dependent_MTases_sf"/>
</dbReference>
<dbReference type="InterPro" id="IPR025714">
    <property type="entry name" value="Methyltranfer_dom"/>
</dbReference>
<dbReference type="GO" id="GO:0032259">
    <property type="term" value="P:methylation"/>
    <property type="evidence" value="ECO:0007669"/>
    <property type="project" value="UniProtKB-KW"/>
</dbReference>
<organism evidence="2 3">
    <name type="scientific">Marivirga sericea</name>
    <dbReference type="NCBI Taxonomy" id="1028"/>
    <lineage>
        <taxon>Bacteria</taxon>
        <taxon>Pseudomonadati</taxon>
        <taxon>Bacteroidota</taxon>
        <taxon>Cytophagia</taxon>
        <taxon>Cytophagales</taxon>
        <taxon>Marivirgaceae</taxon>
        <taxon>Marivirga</taxon>
    </lineage>
</organism>
<evidence type="ECO:0000313" key="2">
    <source>
        <dbReference type="EMBL" id="SMG42239.1"/>
    </source>
</evidence>
<name>A0A1X7KM47_9BACT</name>
<dbReference type="STRING" id="1028.SAMN05661096_02876"/>
<dbReference type="SUPFAM" id="SSF53335">
    <property type="entry name" value="S-adenosyl-L-methionine-dependent methyltransferases"/>
    <property type="match status" value="1"/>
</dbReference>
<dbReference type="OrthoDB" id="9805171at2"/>
<keyword evidence="2" id="KW-0808">Transferase</keyword>
<keyword evidence="2" id="KW-0489">Methyltransferase</keyword>
<sequence>MNIKLLPDFLKNHFQYWMNIILKQKRTFYKDQHQLTSTTKYNRYPKIFSAMQEYVTRHWPEQEIKILSYGCSEGEECFSVNEYLKESSILGVDINKSNLLKAKKKNDTKNIKFAESTHSNIETGGKYHAILCMSVLCRWEDTKDMNNCEKIYPFRKFEETVSFLSDQLLENGILIIYNSNFMFEQTEVGKEFKILDVKGEDNSGNVHKFDKKNERYTSSHKAIIYQKL</sequence>
<proteinExistence type="predicted"/>
<protein>
    <submittedName>
        <fullName evidence="2">Methyltransferase domain-containing protein</fullName>
    </submittedName>
</protein>